<feature type="transmembrane region" description="Helical" evidence="1">
    <location>
        <begin position="244"/>
        <end position="264"/>
    </location>
</feature>
<dbReference type="Proteomes" id="UP000304900">
    <property type="component" value="Unassembled WGS sequence"/>
</dbReference>
<evidence type="ECO:0000313" key="4">
    <source>
        <dbReference type="Proteomes" id="UP000304900"/>
    </source>
</evidence>
<proteinExistence type="predicted"/>
<feature type="transmembrane region" description="Helical" evidence="1">
    <location>
        <begin position="307"/>
        <end position="326"/>
    </location>
</feature>
<evidence type="ECO:0000313" key="3">
    <source>
        <dbReference type="EMBL" id="TKT89707.1"/>
    </source>
</evidence>
<keyword evidence="4" id="KW-1185">Reference proteome</keyword>
<dbReference type="OrthoDB" id="9788724at2"/>
<evidence type="ECO:0000259" key="2">
    <source>
        <dbReference type="Pfam" id="PF07786"/>
    </source>
</evidence>
<dbReference type="PANTHER" id="PTHR31061">
    <property type="entry name" value="LD22376P"/>
    <property type="match status" value="1"/>
</dbReference>
<organism evidence="3 4">
    <name type="scientific">Dyadobacter frigoris</name>
    <dbReference type="NCBI Taxonomy" id="2576211"/>
    <lineage>
        <taxon>Bacteria</taxon>
        <taxon>Pseudomonadati</taxon>
        <taxon>Bacteroidota</taxon>
        <taxon>Cytophagia</taxon>
        <taxon>Cytophagales</taxon>
        <taxon>Spirosomataceae</taxon>
        <taxon>Dyadobacter</taxon>
    </lineage>
</organism>
<feature type="transmembrane region" description="Helical" evidence="1">
    <location>
        <begin position="276"/>
        <end position="295"/>
    </location>
</feature>
<keyword evidence="1" id="KW-1133">Transmembrane helix</keyword>
<accession>A0A4U6D0Q2</accession>
<dbReference type="AlphaFoldDB" id="A0A4U6D0Q2"/>
<comment type="caution">
    <text evidence="3">The sequence shown here is derived from an EMBL/GenBank/DDBJ whole genome shotgun (WGS) entry which is preliminary data.</text>
</comment>
<name>A0A4U6D0Q2_9BACT</name>
<dbReference type="PANTHER" id="PTHR31061:SF24">
    <property type="entry name" value="LD22376P"/>
    <property type="match status" value="1"/>
</dbReference>
<keyword evidence="1" id="KW-0812">Transmembrane</keyword>
<reference evidence="3 4" key="1">
    <citation type="submission" date="2019-05" db="EMBL/GenBank/DDBJ databases">
        <title>Dyadobacter AR-3-8 sp. nov., isolated from arctic soil.</title>
        <authorList>
            <person name="Chaudhary D.K."/>
        </authorList>
    </citation>
    <scope>NUCLEOTIDE SEQUENCE [LARGE SCALE GENOMIC DNA]</scope>
    <source>
        <strain evidence="3 4">AR-3-8</strain>
    </source>
</reference>
<feature type="transmembrane region" description="Helical" evidence="1">
    <location>
        <begin position="132"/>
        <end position="152"/>
    </location>
</feature>
<dbReference type="EMBL" id="SZVO01000011">
    <property type="protein sequence ID" value="TKT89707.1"/>
    <property type="molecule type" value="Genomic_DNA"/>
</dbReference>
<feature type="transmembrane region" description="Helical" evidence="1">
    <location>
        <begin position="102"/>
        <end position="125"/>
    </location>
</feature>
<feature type="transmembrane region" description="Helical" evidence="1">
    <location>
        <begin position="186"/>
        <end position="206"/>
    </location>
</feature>
<sequence length="424" mass="47484">MMKTRLISLDVLRGLTIILMTIVNNPGDWGHVYSPLLHAEWHGCTPTDLVFPTFLFIVGVSVVLATPQKILNANSFQKIITRTIRIFCLGMFLYFFSKIHAFGLEGLLLLGFRLILTAIIVVALFSDYDKKLQFYLALAVFVIMMILAFGGFKDYETVRIPGVLQRIAIVYFIVSILYLKTNWKTQAIFGVTVLLTYWALMTLIPVPGVGEPNFEKGTNLAAWLDNYLLPGHLWITSKTWDPEGILSTLPAIGTGIAGLLVGTLLTNSFSKDKKALYLFIGAISGIVIGLIWNTVFPINKALWTSSYVLYAAGIASLCLVILYYVIDVLGISGWTKFFVIFGVNPMVVFFFSGIIPRVLSGIKVAYPNDPAHEPIGLQVYFYEFKLSPLFSDPINASLAYALTYLTLWFVILYILYRNKLVFKV</sequence>
<dbReference type="InterPro" id="IPR012429">
    <property type="entry name" value="HGSNAT_cat"/>
</dbReference>
<feature type="transmembrane region" description="Helical" evidence="1">
    <location>
        <begin position="79"/>
        <end position="96"/>
    </location>
</feature>
<feature type="transmembrane region" description="Helical" evidence="1">
    <location>
        <begin position="398"/>
        <end position="416"/>
    </location>
</feature>
<feature type="domain" description="Heparan-alpha-glucosaminide N-acetyltransferase catalytic" evidence="2">
    <location>
        <begin position="5"/>
        <end position="147"/>
    </location>
</feature>
<evidence type="ECO:0000256" key="1">
    <source>
        <dbReference type="SAM" id="Phobius"/>
    </source>
</evidence>
<feature type="transmembrane region" description="Helical" evidence="1">
    <location>
        <begin position="49"/>
        <end position="67"/>
    </location>
</feature>
<dbReference type="Pfam" id="PF07786">
    <property type="entry name" value="HGSNAT_cat"/>
    <property type="match status" value="1"/>
</dbReference>
<protein>
    <submittedName>
        <fullName evidence="3">DUF5009 domain-containing protein</fullName>
    </submittedName>
</protein>
<feature type="transmembrane region" description="Helical" evidence="1">
    <location>
        <begin position="12"/>
        <end position="29"/>
    </location>
</feature>
<gene>
    <name evidence="3" type="ORF">FDK13_22920</name>
</gene>
<feature type="transmembrane region" description="Helical" evidence="1">
    <location>
        <begin position="158"/>
        <end position="179"/>
    </location>
</feature>
<feature type="transmembrane region" description="Helical" evidence="1">
    <location>
        <begin position="338"/>
        <end position="359"/>
    </location>
</feature>
<keyword evidence="1" id="KW-0472">Membrane</keyword>